<keyword evidence="1" id="KW-1133">Transmembrane helix</keyword>
<accession>A0A5P9NFY1</accession>
<dbReference type="RefSeq" id="WP_152660558.1">
    <property type="nucleotide sequence ID" value="NZ_CP036422.1"/>
</dbReference>
<organism evidence="3 4">
    <name type="scientific">Halioglobus maricola</name>
    <dbReference type="NCBI Taxonomy" id="2601894"/>
    <lineage>
        <taxon>Bacteria</taxon>
        <taxon>Pseudomonadati</taxon>
        <taxon>Pseudomonadota</taxon>
        <taxon>Gammaproteobacteria</taxon>
        <taxon>Cellvibrionales</taxon>
        <taxon>Halieaceae</taxon>
        <taxon>Halioglobus</taxon>
    </lineage>
</organism>
<dbReference type="InterPro" id="IPR059226">
    <property type="entry name" value="Choice_anch_Q_dom"/>
</dbReference>
<keyword evidence="2" id="KW-0732">Signal</keyword>
<dbReference type="AlphaFoldDB" id="A0A5P9NFY1"/>
<proteinExistence type="predicted"/>
<feature type="signal peptide" evidence="2">
    <location>
        <begin position="1"/>
        <end position="26"/>
    </location>
</feature>
<gene>
    <name evidence="3" type="ORF">EY643_01570</name>
</gene>
<reference evidence="3 4" key="1">
    <citation type="submission" date="2019-02" db="EMBL/GenBank/DDBJ databases">
        <authorList>
            <person name="Li S.-H."/>
        </authorList>
    </citation>
    <scope>NUCLEOTIDE SEQUENCE [LARGE SCALE GENOMIC DNA]</scope>
    <source>
        <strain evidence="3 4">IMCC14385</strain>
    </source>
</reference>
<protein>
    <submittedName>
        <fullName evidence="3">Uncharacterized protein</fullName>
    </submittedName>
</protein>
<keyword evidence="1" id="KW-0812">Transmembrane</keyword>
<sequence length="1222" mass="123391">MRTNKKALLTLAVANASMALAMDASAATFTVTDSADTTDPGTLRHAIENAASGDTITIDVTSISTISLDSSLLASNKALILSAPVDTGGQPQVTIQPSSDGYRLLSLTNDSGTPIPFIVSGLEFSGADHSGIGGAISAQNHALVLDKSVITGNTASGVGGGVAVEAGELCLQGTSLTDNVVMGRANEGSPGHYAFGGGAAVNGIANMHPSGSDYGQNCLTSDHAQTFFTDSVSEGFAAEAAALDGNPDGVDIITSTISGNSAQITDTVIEGEDSKYAALGGGLAILKSDFEQSESVLARDCSGPGPGPGSSIQCNSIVGSAITGNSATVSLTAEEDPAKYSLASGGGVFIGTPGISTGQFLSLKYSDVSDNQITMTGSGAEEHDIAVGAGVGALNSDILYGISDFWDGLNLPEEGLSCDFGGPLSTCGNTVMVGTSTVTGNMITVELDAAETGENARDVVAGGGIGSVNLFDSERGLILESEGDEEEEEDFSEDFLYDTATQVISMLSTITGNSISVDATQEEISATGGGIAVGTALLDTPSFLPTELQYGKYLGIYSGNSGNEVDVVGGSALTGSVGGGGLNAAFQFINGKKPEYAIISDEEPEEKYGLPLSDAIFTSPGGIADNTVDVSVSSGDVYALVGGGGTFSDAKYSVVIGSSAQITGNQVLVDAGSGEGGEGGVYVGGGGSAQIPILEFGGAFSSWKYSKISDNSVTVSGGDGIVIEAFGGGLGISTDASGDGGELALAIEASEISGNSIDVTSSASASEVKGGGVSASFIGKYDDVPQIANTTVASNSISLSGGGGESGAVLGAGLYLRGEGEEGGIIHSTIAGNTGSYEGTPSGGQVFLDKNSSGYPLYNSIISGDISQGDKDVYYPTSDPDVSSTSVFHGDDSPLAGFLAPELADPAFLGALQFNGSDVVAGNDDDGGKYFEPGFAAETATISLLPGSRAIDTDGGCLSPDIFDEDQRGYPRDDCPDLGAYEHMAERDGDGLVDDAELSAAGTDPDILAGLDSYPAPYGIVLPDGDGNSDGFPDVDQAHVASFTHDTAGPLTLLVNDSEYDLSDVTPTAGMTAGGYDLSLGGVSFVVETGDDTDAVELSLIAPASPNDLRLVKQICNPAAPADPDDGWEVLDDSPEPFGADRVIFTFELEPDGPFDCNGSDPDIVDPIYIAESTPAAAPTADAVEPPVPVPVMPAILYTFLTGVMGMVGLRGIRSRRKKRTQ</sequence>
<dbReference type="Proteomes" id="UP000326287">
    <property type="component" value="Chromosome"/>
</dbReference>
<name>A0A5P9NFY1_9GAMM</name>
<dbReference type="InterPro" id="IPR011050">
    <property type="entry name" value="Pectin_lyase_fold/virulence"/>
</dbReference>
<keyword evidence="4" id="KW-1185">Reference proteome</keyword>
<evidence type="ECO:0000256" key="2">
    <source>
        <dbReference type="SAM" id="SignalP"/>
    </source>
</evidence>
<dbReference type="KEGG" id="halc:EY643_01570"/>
<evidence type="ECO:0000313" key="3">
    <source>
        <dbReference type="EMBL" id="QFU74446.1"/>
    </source>
</evidence>
<dbReference type="SUPFAM" id="SSF51126">
    <property type="entry name" value="Pectin lyase-like"/>
    <property type="match status" value="1"/>
</dbReference>
<dbReference type="InterPro" id="IPR006626">
    <property type="entry name" value="PbH1"/>
</dbReference>
<evidence type="ECO:0000313" key="4">
    <source>
        <dbReference type="Proteomes" id="UP000326287"/>
    </source>
</evidence>
<dbReference type="OrthoDB" id="9821078at2"/>
<keyword evidence="1" id="KW-0472">Membrane</keyword>
<evidence type="ECO:0000256" key="1">
    <source>
        <dbReference type="SAM" id="Phobius"/>
    </source>
</evidence>
<feature type="chain" id="PRO_5024887613" evidence="2">
    <location>
        <begin position="27"/>
        <end position="1222"/>
    </location>
</feature>
<dbReference type="EMBL" id="CP036422">
    <property type="protein sequence ID" value="QFU74446.1"/>
    <property type="molecule type" value="Genomic_DNA"/>
</dbReference>
<dbReference type="NCBIfam" id="NF041518">
    <property type="entry name" value="choice_anch_Q"/>
    <property type="match status" value="1"/>
</dbReference>
<dbReference type="SMART" id="SM00710">
    <property type="entry name" value="PbH1"/>
    <property type="match status" value="5"/>
</dbReference>
<feature type="transmembrane region" description="Helical" evidence="1">
    <location>
        <begin position="1195"/>
        <end position="1213"/>
    </location>
</feature>